<feature type="region of interest" description="Disordered" evidence="4">
    <location>
        <begin position="215"/>
        <end position="246"/>
    </location>
</feature>
<evidence type="ECO:0000256" key="2">
    <source>
        <dbReference type="ARBA" id="ARBA00022840"/>
    </source>
</evidence>
<feature type="compositionally biased region" description="Low complexity" evidence="4">
    <location>
        <begin position="123"/>
        <end position="139"/>
    </location>
</feature>
<dbReference type="PANTHER" id="PTHR24346:SF51">
    <property type="entry name" value="PAS DOMAIN-CONTAINING SERINE_THREONINE-PROTEIN KINASE"/>
    <property type="match status" value="1"/>
</dbReference>
<dbReference type="AlphaFoldDB" id="A0A9P6UP75"/>
<dbReference type="OrthoDB" id="4062651at2759"/>
<dbReference type="InterPro" id="IPR000719">
    <property type="entry name" value="Prot_kinase_dom"/>
</dbReference>
<evidence type="ECO:0000256" key="4">
    <source>
        <dbReference type="SAM" id="MobiDB-lite"/>
    </source>
</evidence>
<evidence type="ECO:0000313" key="6">
    <source>
        <dbReference type="EMBL" id="KAG0313427.1"/>
    </source>
</evidence>
<dbReference type="SUPFAM" id="SSF56112">
    <property type="entry name" value="Protein kinase-like (PK-like)"/>
    <property type="match status" value="1"/>
</dbReference>
<dbReference type="Pfam" id="PF00069">
    <property type="entry name" value="Pkinase"/>
    <property type="match status" value="2"/>
</dbReference>
<feature type="region of interest" description="Disordered" evidence="4">
    <location>
        <begin position="123"/>
        <end position="154"/>
    </location>
</feature>
<keyword evidence="1 3" id="KW-0547">Nucleotide-binding</keyword>
<accession>A0A9P6UP75</accession>
<keyword evidence="7" id="KW-1185">Reference proteome</keyword>
<keyword evidence="2 3" id="KW-0067">ATP-binding</keyword>
<dbReference type="GO" id="GO:0005524">
    <property type="term" value="F:ATP binding"/>
    <property type="evidence" value="ECO:0007669"/>
    <property type="project" value="UniProtKB-UniRule"/>
</dbReference>
<feature type="binding site" evidence="3">
    <location>
        <position position="387"/>
    </location>
    <ligand>
        <name>ATP</name>
        <dbReference type="ChEBI" id="CHEBI:30616"/>
    </ligand>
</feature>
<dbReference type="PANTHER" id="PTHR24346">
    <property type="entry name" value="MAP/MICROTUBULE AFFINITY-REGULATING KINASE"/>
    <property type="match status" value="1"/>
</dbReference>
<dbReference type="InterPro" id="IPR011009">
    <property type="entry name" value="Kinase-like_dom_sf"/>
</dbReference>
<keyword evidence="6" id="KW-0418">Kinase</keyword>
<dbReference type="GO" id="GO:0005829">
    <property type="term" value="C:cytosol"/>
    <property type="evidence" value="ECO:0007669"/>
    <property type="project" value="TreeGrafter"/>
</dbReference>
<dbReference type="InterPro" id="IPR017441">
    <property type="entry name" value="Protein_kinase_ATP_BS"/>
</dbReference>
<feature type="region of interest" description="Disordered" evidence="4">
    <location>
        <begin position="267"/>
        <end position="289"/>
    </location>
</feature>
<dbReference type="PROSITE" id="PS00107">
    <property type="entry name" value="PROTEIN_KINASE_ATP"/>
    <property type="match status" value="1"/>
</dbReference>
<evidence type="ECO:0000256" key="3">
    <source>
        <dbReference type="PROSITE-ProRule" id="PRU10141"/>
    </source>
</evidence>
<feature type="compositionally biased region" description="Polar residues" evidence="4">
    <location>
        <begin position="236"/>
        <end position="246"/>
    </location>
</feature>
<comment type="caution">
    <text evidence="6">The sequence shown here is derived from an EMBL/GenBank/DDBJ whole genome shotgun (WGS) entry which is preliminary data.</text>
</comment>
<dbReference type="Gene3D" id="1.10.510.10">
    <property type="entry name" value="Transferase(Phosphotransferase) domain 1"/>
    <property type="match status" value="1"/>
</dbReference>
<feature type="compositionally biased region" description="Low complexity" evidence="4">
    <location>
        <begin position="96"/>
        <end position="105"/>
    </location>
</feature>
<evidence type="ECO:0000256" key="1">
    <source>
        <dbReference type="ARBA" id="ARBA00022741"/>
    </source>
</evidence>
<feature type="compositionally biased region" description="Acidic residues" evidence="4">
    <location>
        <begin position="268"/>
        <end position="280"/>
    </location>
</feature>
<dbReference type="Gene3D" id="3.30.200.20">
    <property type="entry name" value="Phosphorylase Kinase, domain 1"/>
    <property type="match status" value="1"/>
</dbReference>
<dbReference type="GO" id="GO:0004674">
    <property type="term" value="F:protein serine/threonine kinase activity"/>
    <property type="evidence" value="ECO:0007669"/>
    <property type="project" value="TreeGrafter"/>
</dbReference>
<proteinExistence type="predicted"/>
<protein>
    <submittedName>
        <fullName evidence="6">Sperm motility kinase 2A</fullName>
    </submittedName>
</protein>
<dbReference type="GO" id="GO:0045719">
    <property type="term" value="P:negative regulation of glycogen biosynthetic process"/>
    <property type="evidence" value="ECO:0007669"/>
    <property type="project" value="TreeGrafter"/>
</dbReference>
<name>A0A9P6UP75_9FUNG</name>
<feature type="region of interest" description="Disordered" evidence="4">
    <location>
        <begin position="59"/>
        <end position="105"/>
    </location>
</feature>
<gene>
    <name evidence="6" type="primary">SMOK2A</name>
    <name evidence="6" type="ORF">BGZ97_010175</name>
</gene>
<dbReference type="Proteomes" id="UP000823405">
    <property type="component" value="Unassembled WGS sequence"/>
</dbReference>
<dbReference type="GO" id="GO:0005634">
    <property type="term" value="C:nucleus"/>
    <property type="evidence" value="ECO:0007669"/>
    <property type="project" value="TreeGrafter"/>
</dbReference>
<feature type="domain" description="Protein kinase" evidence="5">
    <location>
        <begin position="358"/>
        <end position="692"/>
    </location>
</feature>
<dbReference type="GO" id="GO:0035556">
    <property type="term" value="P:intracellular signal transduction"/>
    <property type="evidence" value="ECO:0007669"/>
    <property type="project" value="TreeGrafter"/>
</dbReference>
<dbReference type="PROSITE" id="PS50011">
    <property type="entry name" value="PROTEIN_KINASE_DOM"/>
    <property type="match status" value="1"/>
</dbReference>
<evidence type="ECO:0000313" key="7">
    <source>
        <dbReference type="Proteomes" id="UP000823405"/>
    </source>
</evidence>
<reference evidence="6" key="1">
    <citation type="journal article" date="2020" name="Fungal Divers.">
        <title>Resolving the Mortierellaceae phylogeny through synthesis of multi-gene phylogenetics and phylogenomics.</title>
        <authorList>
            <person name="Vandepol N."/>
            <person name="Liber J."/>
            <person name="Desiro A."/>
            <person name="Na H."/>
            <person name="Kennedy M."/>
            <person name="Barry K."/>
            <person name="Grigoriev I.V."/>
            <person name="Miller A.N."/>
            <person name="O'Donnell K."/>
            <person name="Stajich J.E."/>
            <person name="Bonito G."/>
        </authorList>
    </citation>
    <scope>NUCLEOTIDE SEQUENCE</scope>
    <source>
        <strain evidence="6">NVP60</strain>
    </source>
</reference>
<feature type="compositionally biased region" description="Polar residues" evidence="4">
    <location>
        <begin position="77"/>
        <end position="86"/>
    </location>
</feature>
<dbReference type="EMBL" id="JAAAIN010000513">
    <property type="protein sequence ID" value="KAG0313427.1"/>
    <property type="molecule type" value="Genomic_DNA"/>
</dbReference>
<keyword evidence="6" id="KW-0808">Transferase</keyword>
<organism evidence="6 7">
    <name type="scientific">Linnemannia gamsii</name>
    <dbReference type="NCBI Taxonomy" id="64522"/>
    <lineage>
        <taxon>Eukaryota</taxon>
        <taxon>Fungi</taxon>
        <taxon>Fungi incertae sedis</taxon>
        <taxon>Mucoromycota</taxon>
        <taxon>Mortierellomycotina</taxon>
        <taxon>Mortierellomycetes</taxon>
        <taxon>Mortierellales</taxon>
        <taxon>Mortierellaceae</taxon>
        <taxon>Linnemannia</taxon>
    </lineage>
</organism>
<evidence type="ECO:0000259" key="5">
    <source>
        <dbReference type="PROSITE" id="PS50011"/>
    </source>
</evidence>
<sequence length="697" mass="76598">MAAQVHHPHHRNVIVIPRDIYQKCTEEHIMSHRTTTRTRIVARAARARNASSQRLWNAATAASQDSAKGRHLYPAQPSVSISSSRPTDTDLVAAPSSSSSTHSTCMSHVSSPSLCSSLSSSSSSYSSSSSSSYSSSTSSLENTTPSVCTPALDGNNKYGQGQGAVGIPHSAVTIGGHITTIHLRNLALLPPKKRKLSAVTTTNYNNVVAHATVHAAKDRDEAETLPSAKRYREDSPSTTSSQRIFPSITNMVRSALPPRREVIVISSDIDEDSSSDEEEGIDSHAAVTKPTAAAPSTLAAAVVADSSSSSSSSSSSYKYDLEPPYRRIVETIFPQFEEHHKATLERAFATSRVLRENYIVTRYLGSGASGFVLAAKRAFDGREVAIKVIPHTGDHVEQKVQRELSILLKIKEHENILAFLEHFTSSLYGDIDPEDQSNKDISYIVTEMAGFSLFDFIELHKPDQDEDTSTRAKNIQDVPRIESLPPSIYGSAIQEDALRSIFTQLALALHSLHSQSIVHGDIKDENALISLDRATNTYRAKLCDFGHSKYLQPGSSACFSFYGTTILAPPEMDSNVAARQKSKEANSRRAAAGTAHSNQTPTWDLFYGYEADVWALGLTLYTMIHGDLPKELYETDKKRLAAYKRKRSSHRMFPFTIQDNIDSDLKDLLKHMLAVDPSRRLSMSEVVNHRWMVKTSC</sequence>
<dbReference type="SMART" id="SM00220">
    <property type="entry name" value="S_TKc"/>
    <property type="match status" value="1"/>
</dbReference>